<dbReference type="GO" id="GO:0030335">
    <property type="term" value="P:positive regulation of cell migration"/>
    <property type="evidence" value="ECO:0000318"/>
    <property type="project" value="GO_Central"/>
</dbReference>
<dbReference type="Gene3D" id="2.10.90.10">
    <property type="entry name" value="Cystine-knot cytokines"/>
    <property type="match status" value="1"/>
</dbReference>
<organism evidence="6 7">
    <name type="scientific">Nematostella vectensis</name>
    <name type="common">Starlet sea anemone</name>
    <dbReference type="NCBI Taxonomy" id="45351"/>
    <lineage>
        <taxon>Eukaryota</taxon>
        <taxon>Metazoa</taxon>
        <taxon>Cnidaria</taxon>
        <taxon>Anthozoa</taxon>
        <taxon>Hexacorallia</taxon>
        <taxon>Actiniaria</taxon>
        <taxon>Edwardsiidae</taxon>
        <taxon>Nematostella</taxon>
    </lineage>
</organism>
<comment type="subcellular location">
    <subcellularLocation>
        <location evidence="1">Secreted</location>
    </subcellularLocation>
</comment>
<evidence type="ECO:0000256" key="2">
    <source>
        <dbReference type="ARBA" id="ARBA00022525"/>
    </source>
</evidence>
<proteinExistence type="predicted"/>
<dbReference type="SUPFAM" id="SSF57501">
    <property type="entry name" value="Cystine-knot cytokines"/>
    <property type="match status" value="1"/>
</dbReference>
<evidence type="ECO:0000313" key="7">
    <source>
        <dbReference type="Proteomes" id="UP000001593"/>
    </source>
</evidence>
<evidence type="ECO:0000313" key="6">
    <source>
        <dbReference type="EMBL" id="EDO47017.1"/>
    </source>
</evidence>
<dbReference type="Pfam" id="PF00341">
    <property type="entry name" value="PDGF"/>
    <property type="match status" value="1"/>
</dbReference>
<gene>
    <name evidence="6" type="ORF">NEMVEDRAFT_v1g239536</name>
</gene>
<dbReference type="PROSITE" id="PS50278">
    <property type="entry name" value="PDGF_2"/>
    <property type="match status" value="1"/>
</dbReference>
<feature type="chain" id="PRO_5002714377" description="Platelet-derived growth factor (PDGF) family profile domain-containing protein" evidence="4">
    <location>
        <begin position="20"/>
        <end position="337"/>
    </location>
</feature>
<sequence length="337" mass="37266">MGLLLGITCLLLFGMCAEGEQANSVVIPQEIQALMAGVNDMASFLRAMGLERVKLGHAHRVRPVSPGLPGVSQVDLEGHRPGGPGVNLPGKEGHKLLGSKPPQYQFGRTKVLSLGDASGPPVALENIACGASSHVVAVPQPAHSNGFYFPTHVRLHRCTGACSAKPRVLECAPTETKNISLLVFSVSWTADQSSSGSRPRWYRNPILVPMTNHTRCGCQCVIKPSQCNPQTQTFSRENCRCECKPQTSPCPRHFQWDQIRCKCVCNPYHIPRCPSRQEWHSDVCKCGCKRGGCKMKTKVRNPHTCRCVCPPNQPRCLSGWKRDRRDCECKLRDRRHK</sequence>
<evidence type="ECO:0000256" key="4">
    <source>
        <dbReference type="SAM" id="SignalP"/>
    </source>
</evidence>
<dbReference type="Proteomes" id="UP000001593">
    <property type="component" value="Unassembled WGS sequence"/>
</dbReference>
<dbReference type="OMA" id="RENCRCE"/>
<dbReference type="EMBL" id="DS469522">
    <property type="protein sequence ID" value="EDO47017.1"/>
    <property type="molecule type" value="Genomic_DNA"/>
</dbReference>
<protein>
    <recommendedName>
        <fullName evidence="5">Platelet-derived growth factor (PDGF) family profile domain-containing protein</fullName>
    </recommendedName>
</protein>
<dbReference type="InterPro" id="IPR004153">
    <property type="entry name" value="CXCXC_repeat"/>
</dbReference>
<dbReference type="eggNOG" id="ENOG502SU5Y">
    <property type="taxonomic scope" value="Eukaryota"/>
</dbReference>
<keyword evidence="3 4" id="KW-0732">Signal</keyword>
<keyword evidence="7" id="KW-1185">Reference proteome</keyword>
<name>A7RN76_NEMVE</name>
<dbReference type="HOGENOM" id="CLU_824654_0_0_1"/>
<dbReference type="KEGG" id="nve:5519237"/>
<feature type="domain" description="Platelet-derived growth factor (PDGF) family profile" evidence="5">
    <location>
        <begin position="136"/>
        <end position="223"/>
    </location>
</feature>
<reference evidence="6 7" key="1">
    <citation type="journal article" date="2007" name="Science">
        <title>Sea anemone genome reveals ancestral eumetazoan gene repertoire and genomic organization.</title>
        <authorList>
            <person name="Putnam N.H."/>
            <person name="Srivastava M."/>
            <person name="Hellsten U."/>
            <person name="Dirks B."/>
            <person name="Chapman J."/>
            <person name="Salamov A."/>
            <person name="Terry A."/>
            <person name="Shapiro H."/>
            <person name="Lindquist E."/>
            <person name="Kapitonov V.V."/>
            <person name="Jurka J."/>
            <person name="Genikhovich G."/>
            <person name="Grigoriev I.V."/>
            <person name="Lucas S.M."/>
            <person name="Steele R.E."/>
            <person name="Finnerty J.R."/>
            <person name="Technau U."/>
            <person name="Martindale M.Q."/>
            <person name="Rokhsar D.S."/>
        </authorList>
    </citation>
    <scope>NUCLEOTIDE SEQUENCE [LARGE SCALE GENOMIC DNA]</scope>
    <source>
        <strain evidence="7">CH2 X CH6</strain>
    </source>
</reference>
<evidence type="ECO:0000259" key="5">
    <source>
        <dbReference type="PROSITE" id="PS50278"/>
    </source>
</evidence>
<dbReference type="Pfam" id="PF03128">
    <property type="entry name" value="CXCXC"/>
    <property type="match status" value="1"/>
</dbReference>
<feature type="signal peptide" evidence="4">
    <location>
        <begin position="1"/>
        <end position="19"/>
    </location>
</feature>
<dbReference type="GO" id="GO:0070851">
    <property type="term" value="F:growth factor receptor binding"/>
    <property type="evidence" value="ECO:0000318"/>
    <property type="project" value="GO_Central"/>
</dbReference>
<evidence type="ECO:0000256" key="3">
    <source>
        <dbReference type="ARBA" id="ARBA00022729"/>
    </source>
</evidence>
<dbReference type="GO" id="GO:0008083">
    <property type="term" value="F:growth factor activity"/>
    <property type="evidence" value="ECO:0007669"/>
    <property type="project" value="InterPro"/>
</dbReference>
<dbReference type="AlphaFoldDB" id="A7RN76"/>
<dbReference type="InParanoid" id="A7RN76"/>
<dbReference type="GO" id="GO:0008284">
    <property type="term" value="P:positive regulation of cell population proliferation"/>
    <property type="evidence" value="ECO:0000318"/>
    <property type="project" value="GO_Central"/>
</dbReference>
<dbReference type="InterPro" id="IPR000072">
    <property type="entry name" value="PDGF/VEGF_dom"/>
</dbReference>
<evidence type="ECO:0000256" key="1">
    <source>
        <dbReference type="ARBA" id="ARBA00004613"/>
    </source>
</evidence>
<dbReference type="FunFam" id="2.10.90.10:FF:000072">
    <property type="entry name" value="Predicted protein"/>
    <property type="match status" value="1"/>
</dbReference>
<dbReference type="PhylomeDB" id="A7RN76"/>
<dbReference type="OrthoDB" id="5951777at2759"/>
<dbReference type="GO" id="GO:0016020">
    <property type="term" value="C:membrane"/>
    <property type="evidence" value="ECO:0007669"/>
    <property type="project" value="InterPro"/>
</dbReference>
<accession>A7RN76</accession>
<dbReference type="InterPro" id="IPR029034">
    <property type="entry name" value="Cystine-knot_cytokine"/>
</dbReference>
<dbReference type="GO" id="GO:0005615">
    <property type="term" value="C:extracellular space"/>
    <property type="evidence" value="ECO:0000318"/>
    <property type="project" value="GO_Central"/>
</dbReference>
<keyword evidence="2" id="KW-0964">Secreted</keyword>